<comment type="caution">
    <text evidence="2">The sequence shown here is derived from an EMBL/GenBank/DDBJ whole genome shotgun (WGS) entry which is preliminary data.</text>
</comment>
<dbReference type="EMBL" id="JAWLNX010000014">
    <property type="protein sequence ID" value="MEB3369710.1"/>
    <property type="molecule type" value="Genomic_DNA"/>
</dbReference>
<dbReference type="PANTHER" id="PTHR35525:SF3">
    <property type="entry name" value="BLL6575 PROTEIN"/>
    <property type="match status" value="1"/>
</dbReference>
<dbReference type="Proteomes" id="UP001327093">
    <property type="component" value="Unassembled WGS sequence"/>
</dbReference>
<dbReference type="InterPro" id="IPR023286">
    <property type="entry name" value="ABATE_dom_sf"/>
</dbReference>
<dbReference type="Pfam" id="PF07336">
    <property type="entry name" value="ABATE"/>
    <property type="match status" value="1"/>
</dbReference>
<dbReference type="Gene3D" id="1.10.3300.10">
    <property type="entry name" value="Jann2411-like domain"/>
    <property type="match status" value="1"/>
</dbReference>
<evidence type="ECO:0000313" key="2">
    <source>
        <dbReference type="EMBL" id="MEB3369710.1"/>
    </source>
</evidence>
<feature type="domain" description="Zinc finger CGNR" evidence="1">
    <location>
        <begin position="159"/>
        <end position="198"/>
    </location>
</feature>
<dbReference type="InterPro" id="IPR021005">
    <property type="entry name" value="Znf_CGNR"/>
</dbReference>
<dbReference type="PANTHER" id="PTHR35525">
    <property type="entry name" value="BLL6575 PROTEIN"/>
    <property type="match status" value="1"/>
</dbReference>
<dbReference type="Pfam" id="PF11706">
    <property type="entry name" value="zf-CGNR"/>
    <property type="match status" value="1"/>
</dbReference>
<dbReference type="InterPro" id="IPR010852">
    <property type="entry name" value="ABATE"/>
</dbReference>
<evidence type="ECO:0000313" key="3">
    <source>
        <dbReference type="Proteomes" id="UP001327093"/>
    </source>
</evidence>
<gene>
    <name evidence="2" type="ORF">R4I43_20075</name>
</gene>
<keyword evidence="3" id="KW-1185">Reference proteome</keyword>
<reference evidence="2 3" key="1">
    <citation type="submission" date="2023-10" db="EMBL/GenBank/DDBJ databases">
        <title>Saccharopolyspora sp. nov., isolated from mangrove soil.</title>
        <authorList>
            <person name="Lu Y."/>
            <person name="Liu W."/>
        </authorList>
    </citation>
    <scope>NUCLEOTIDE SEQUENCE [LARGE SCALE GENOMIC DNA]</scope>
    <source>
        <strain evidence="2 3">S2-29</strain>
    </source>
</reference>
<accession>A0ABU6ADW0</accession>
<protein>
    <submittedName>
        <fullName evidence="2">CGNR zinc finger domain-containing protein</fullName>
    </submittedName>
</protein>
<evidence type="ECO:0000259" key="1">
    <source>
        <dbReference type="Pfam" id="PF11706"/>
    </source>
</evidence>
<dbReference type="SUPFAM" id="SSF160904">
    <property type="entry name" value="Jann2411-like"/>
    <property type="match status" value="1"/>
</dbReference>
<name>A0ABU6ADW0_9PSEU</name>
<sequence length="198" mass="22095">MTAWPDACFVGGDPALDFVNTAGGRTKARDTERLNRFEDALEWAYASGVLDQAERDELVARADRDPVESERALDELREQREALHAFLLAGVEGSECDTAARQRVHSDIATAYREAAPSEHFLAQPAWAVDITAVGARLLSRRLALSAARLLTSDQRAQLNVCGRCSWLFLDPSPTRRRRWCSMATCGNRAKAQRHQQR</sequence>
<dbReference type="RefSeq" id="WP_324267196.1">
    <property type="nucleotide sequence ID" value="NZ_JAWLNX010000014.1"/>
</dbReference>
<proteinExistence type="predicted"/>
<organism evidence="2 3">
    <name type="scientific">Saccharopolyspora mangrovi</name>
    <dbReference type="NCBI Taxonomy" id="3082379"/>
    <lineage>
        <taxon>Bacteria</taxon>
        <taxon>Bacillati</taxon>
        <taxon>Actinomycetota</taxon>
        <taxon>Actinomycetes</taxon>
        <taxon>Pseudonocardiales</taxon>
        <taxon>Pseudonocardiaceae</taxon>
        <taxon>Saccharopolyspora</taxon>
    </lineage>
</organism>